<evidence type="ECO:0000313" key="3">
    <source>
        <dbReference type="Proteomes" id="UP001500466"/>
    </source>
</evidence>
<proteinExistence type="predicted"/>
<name>A0ABP9H1M8_9ACTN</name>
<feature type="compositionally biased region" description="Low complexity" evidence="1">
    <location>
        <begin position="371"/>
        <end position="385"/>
    </location>
</feature>
<dbReference type="Pfam" id="PF18937">
    <property type="entry name" value="DUF5685"/>
    <property type="match status" value="1"/>
</dbReference>
<protein>
    <recommendedName>
        <fullName evidence="4">Regulatory protein</fullName>
    </recommendedName>
</protein>
<feature type="compositionally biased region" description="Low complexity" evidence="1">
    <location>
        <begin position="393"/>
        <end position="412"/>
    </location>
</feature>
<evidence type="ECO:0008006" key="4">
    <source>
        <dbReference type="Google" id="ProtNLM"/>
    </source>
</evidence>
<feature type="region of interest" description="Disordered" evidence="1">
    <location>
        <begin position="323"/>
        <end position="348"/>
    </location>
</feature>
<dbReference type="EMBL" id="BAABHS010000006">
    <property type="protein sequence ID" value="GAA4958982.1"/>
    <property type="molecule type" value="Genomic_DNA"/>
</dbReference>
<sequence length="501" mass="52591">MWRPGACRRGFEGGVCQGDLGQYDLPGTPRAVDRPRGGIALFGIIRPCRHSLAEGLRDSWMAHLCGLCLALRDDHGQAARVATNYDGLIISVLVEAQAEPGDGSGRRKAGPCPLRGMRTAEVARGEGARLAAAVSLVLASAKMQDHVDDRDGVFARKTVAGGARKVASRWARQGGDTGQEVGFDTALLTDAVRRQGDVEALAGPGTPILAVTEPTETATGAAFAHTAVLAGRPENVEALAEAGRLFGRLAHLLDAVEDVYADRESGSWNPLLATGTGPDEAYRLCRDAAHGIKLALRDAVFTDQRLVHTLLVHEVDNAVDRTFSHAGFPPPKKKQHGASCSGKNHRHEGEPAVGLGLIAAPEVLGIAAAPGNSEAPAASWPQQNPQAPPQQPGNPFGPQHGNPNWNPQQPNGPWNPPPGGGGRGPGRRHNPLLACLIWTGLCCTCQACCREEFNDPCTGQLRKGPCRDCDCDCDCCSGCGDCCSCCDGCDCCDCGGCDCSC</sequence>
<comment type="caution">
    <text evidence="2">The sequence shown here is derived from an EMBL/GenBank/DDBJ whole genome shotgun (WGS) entry which is preliminary data.</text>
</comment>
<accession>A0ABP9H1M8</accession>
<dbReference type="Proteomes" id="UP001500466">
    <property type="component" value="Unassembled WGS sequence"/>
</dbReference>
<keyword evidence="3" id="KW-1185">Reference proteome</keyword>
<evidence type="ECO:0000256" key="1">
    <source>
        <dbReference type="SAM" id="MobiDB-lite"/>
    </source>
</evidence>
<evidence type="ECO:0000313" key="2">
    <source>
        <dbReference type="EMBL" id="GAA4958982.1"/>
    </source>
</evidence>
<dbReference type="InterPro" id="IPR043740">
    <property type="entry name" value="DUF5685"/>
</dbReference>
<organism evidence="2 3">
    <name type="scientific">Yinghuangia aomiensis</name>
    <dbReference type="NCBI Taxonomy" id="676205"/>
    <lineage>
        <taxon>Bacteria</taxon>
        <taxon>Bacillati</taxon>
        <taxon>Actinomycetota</taxon>
        <taxon>Actinomycetes</taxon>
        <taxon>Kitasatosporales</taxon>
        <taxon>Streptomycetaceae</taxon>
        <taxon>Yinghuangia</taxon>
    </lineage>
</organism>
<gene>
    <name evidence="2" type="ORF">GCM10023205_22230</name>
</gene>
<feature type="region of interest" description="Disordered" evidence="1">
    <location>
        <begin position="371"/>
        <end position="424"/>
    </location>
</feature>
<reference evidence="3" key="1">
    <citation type="journal article" date="2019" name="Int. J. Syst. Evol. Microbiol.">
        <title>The Global Catalogue of Microorganisms (GCM) 10K type strain sequencing project: providing services to taxonomists for standard genome sequencing and annotation.</title>
        <authorList>
            <consortium name="The Broad Institute Genomics Platform"/>
            <consortium name="The Broad Institute Genome Sequencing Center for Infectious Disease"/>
            <person name="Wu L."/>
            <person name="Ma J."/>
        </authorList>
    </citation>
    <scope>NUCLEOTIDE SEQUENCE [LARGE SCALE GENOMIC DNA]</scope>
    <source>
        <strain evidence="3">JCM 17986</strain>
    </source>
</reference>